<proteinExistence type="predicted"/>
<dbReference type="AlphaFoldDB" id="A0AA42DPI7"/>
<gene>
    <name evidence="2" type="ORF">PBV87_14825</name>
</gene>
<dbReference type="SUPFAM" id="SSF140683">
    <property type="entry name" value="SP0561-like"/>
    <property type="match status" value="1"/>
</dbReference>
<evidence type="ECO:0000259" key="1">
    <source>
        <dbReference type="Pfam" id="PF08984"/>
    </source>
</evidence>
<feature type="domain" description="DUF1858" evidence="1">
    <location>
        <begin position="6"/>
        <end position="58"/>
    </location>
</feature>
<comment type="caution">
    <text evidence="2">The sequence shown here is derived from an EMBL/GenBank/DDBJ whole genome shotgun (WGS) entry which is preliminary data.</text>
</comment>
<dbReference type="RefSeq" id="WP_053982775.1">
    <property type="nucleotide sequence ID" value="NZ_JAQIFT010000054.1"/>
</dbReference>
<accession>A0AA42DPI7</accession>
<dbReference type="Proteomes" id="UP001169242">
    <property type="component" value="Unassembled WGS sequence"/>
</dbReference>
<dbReference type="Gene3D" id="1.10.3910.10">
    <property type="entry name" value="SP0561-like"/>
    <property type="match status" value="1"/>
</dbReference>
<dbReference type="InterPro" id="IPR038062">
    <property type="entry name" value="ScdA-like_N_sf"/>
</dbReference>
<organism evidence="2 3">
    <name type="scientific">Holtiella tumoricola</name>
    <dbReference type="NCBI Taxonomy" id="3018743"/>
    <lineage>
        <taxon>Bacteria</taxon>
        <taxon>Bacillati</taxon>
        <taxon>Bacillota</taxon>
        <taxon>Clostridia</taxon>
        <taxon>Lachnospirales</taxon>
        <taxon>Cellulosilyticaceae</taxon>
        <taxon>Holtiella</taxon>
    </lineage>
</organism>
<reference evidence="2" key="1">
    <citation type="journal article" date="2023" name="Int. J. Syst. Evol. Microbiol.">
        <title>&lt;i&gt;Holtiella tumoricola&lt;/i&gt; gen. nov. sp. nov., isolated from a human clinical sample.</title>
        <authorList>
            <person name="Allen-Vercoe E."/>
            <person name="Daigneault M.C."/>
            <person name="Vancuren S.J."/>
            <person name="Cochrane K."/>
            <person name="O'Neal L.L."/>
            <person name="Sankaranarayanan K."/>
            <person name="Lawson P.A."/>
        </authorList>
    </citation>
    <scope>NUCLEOTIDE SEQUENCE</scope>
    <source>
        <strain evidence="2">CC70A</strain>
    </source>
</reference>
<evidence type="ECO:0000313" key="2">
    <source>
        <dbReference type="EMBL" id="MDA3732750.1"/>
    </source>
</evidence>
<dbReference type="EMBL" id="JAQIFT010000054">
    <property type="protein sequence ID" value="MDA3732750.1"/>
    <property type="molecule type" value="Genomic_DNA"/>
</dbReference>
<dbReference type="PANTHER" id="PTHR39341">
    <property type="entry name" value="BSL7085 PROTEIN"/>
    <property type="match status" value="1"/>
</dbReference>
<dbReference type="NCBIfam" id="TIGR03980">
    <property type="entry name" value="prismane_assoc"/>
    <property type="match status" value="1"/>
</dbReference>
<dbReference type="PANTHER" id="PTHR39341:SF1">
    <property type="entry name" value="DUF1858 DOMAIN-CONTAINING PROTEIN"/>
    <property type="match status" value="1"/>
</dbReference>
<dbReference type="InterPro" id="IPR015077">
    <property type="entry name" value="DUF1858"/>
</dbReference>
<sequence length="70" mass="7645">MAKQVSKDMVIGQLIQVDRGIIPILMRAGMHCLGCPSAQMESIEDACAVHGMDVDVLIQEINDYLATVEE</sequence>
<keyword evidence="3" id="KW-1185">Reference proteome</keyword>
<name>A0AA42DPI7_9FIRM</name>
<dbReference type="InterPro" id="IPR023883">
    <property type="entry name" value="CHP03980_redox-disulphide"/>
</dbReference>
<dbReference type="Pfam" id="PF08984">
    <property type="entry name" value="DUF1858"/>
    <property type="match status" value="1"/>
</dbReference>
<evidence type="ECO:0000313" key="3">
    <source>
        <dbReference type="Proteomes" id="UP001169242"/>
    </source>
</evidence>
<protein>
    <submittedName>
        <fullName evidence="2">DUF1858 domain-containing protein</fullName>
    </submittedName>
</protein>